<sequence length="682" mass="72994">MKCGVGILAILFITCFAQRASKSKSRRTVVSSRIVGGVPVTITDYPYQLSLRFSGSHTCGASILSSRFALTAGHCTLGLIPDVLTVRVGSSFRNRGGQVIQVSRVYIHPNFSYATMDYDVSILELATDIQFSAAAAPVALIGRNLAYPQGTVAVISGWGTVREGNLVLPSRLRATTVPLVSRRACFFIYRDRVRITNRMICAGLAAGGRDTCQGDSGGPLVVNGYQVGIVSFGVGCARTNEPGANLKEQNNSDGGRIVNGEITDIQTYPYQLSLQFLGRHSCGASLIGDLWALTAAHCVDGVPSFFLKVRGGSTVVGTDGWGVTIEAGRPSSRLRYVEVPILDQSICMKSYGRSKITERMLCAGYLEGGKDACQGDSGGPLVVAGVQVGIVSWGYGCARLGYPGIYTNISKIYYAFDICHFPKMIPTGRYHNVGAKIICFGLCLCLVPTVSVNAAGIPHLNGRIIGGTNVSILQFPYQASIRRGGSHICGGTIFHYSHVLSAAHCSTMGTVHMYSVRVGTDTVNYGGTVVSVCSIKRHEKFRLITMEGDIAIFTLCIPLTFNERVLPVALPQPWDTVTPGTEALPEGGSTSRLQAIRIPIISVEVCDRLYGDIGISRNMLCAGFVGRGEKDACQGDSGGPLLADGKLFGIVSWGYGCADPNFPGVYTNVAKYRAWIRQTTNY</sequence>
<dbReference type="FunFam" id="2.40.10.10:FF:000002">
    <property type="entry name" value="Transmembrane protease serine"/>
    <property type="match status" value="2"/>
</dbReference>
<dbReference type="InterPro" id="IPR033116">
    <property type="entry name" value="TRYPSIN_SER"/>
</dbReference>
<evidence type="ECO:0000256" key="2">
    <source>
        <dbReference type="ARBA" id="ARBA00022729"/>
    </source>
</evidence>
<feature type="signal peptide" evidence="9">
    <location>
        <begin position="1"/>
        <end position="17"/>
    </location>
</feature>
<dbReference type="EMBL" id="CAACVG010007485">
    <property type="protein sequence ID" value="VEN45706.1"/>
    <property type="molecule type" value="Genomic_DNA"/>
</dbReference>
<dbReference type="PRINTS" id="PR00722">
    <property type="entry name" value="CHYMOTRYPSIN"/>
</dbReference>
<evidence type="ECO:0000256" key="6">
    <source>
        <dbReference type="ARBA" id="ARBA00023157"/>
    </source>
</evidence>
<evidence type="ECO:0000313" key="11">
    <source>
        <dbReference type="EMBL" id="VEN45706.1"/>
    </source>
</evidence>
<dbReference type="InterPro" id="IPR001314">
    <property type="entry name" value="Peptidase_S1A"/>
</dbReference>
<dbReference type="InterPro" id="IPR018114">
    <property type="entry name" value="TRYPSIN_HIS"/>
</dbReference>
<dbReference type="InterPro" id="IPR043504">
    <property type="entry name" value="Peptidase_S1_PA_chymotrypsin"/>
</dbReference>
<evidence type="ECO:0000256" key="3">
    <source>
        <dbReference type="ARBA" id="ARBA00022801"/>
    </source>
</evidence>
<dbReference type="GO" id="GO:0006508">
    <property type="term" value="P:proteolysis"/>
    <property type="evidence" value="ECO:0007669"/>
    <property type="project" value="UniProtKB-KW"/>
</dbReference>
<keyword evidence="12" id="KW-1185">Reference proteome</keyword>
<dbReference type="SMART" id="SM00020">
    <property type="entry name" value="Tryp_SPc"/>
    <property type="match status" value="3"/>
</dbReference>
<organism evidence="11 12">
    <name type="scientific">Callosobruchus maculatus</name>
    <name type="common">Southern cowpea weevil</name>
    <name type="synonym">Pulse bruchid</name>
    <dbReference type="NCBI Taxonomy" id="64391"/>
    <lineage>
        <taxon>Eukaryota</taxon>
        <taxon>Metazoa</taxon>
        <taxon>Ecdysozoa</taxon>
        <taxon>Arthropoda</taxon>
        <taxon>Hexapoda</taxon>
        <taxon>Insecta</taxon>
        <taxon>Pterygota</taxon>
        <taxon>Neoptera</taxon>
        <taxon>Endopterygota</taxon>
        <taxon>Coleoptera</taxon>
        <taxon>Polyphaga</taxon>
        <taxon>Cucujiformia</taxon>
        <taxon>Chrysomeloidea</taxon>
        <taxon>Chrysomelidae</taxon>
        <taxon>Bruchinae</taxon>
        <taxon>Bruchini</taxon>
        <taxon>Callosobruchus</taxon>
    </lineage>
</organism>
<keyword evidence="2 9" id="KW-0732">Signal</keyword>
<dbReference type="InterPro" id="IPR009003">
    <property type="entry name" value="Peptidase_S1_PA"/>
</dbReference>
<evidence type="ECO:0000256" key="4">
    <source>
        <dbReference type="ARBA" id="ARBA00022825"/>
    </source>
</evidence>
<keyword evidence="5" id="KW-0865">Zymogen</keyword>
<keyword evidence="3 8" id="KW-0378">Hydrolase</keyword>
<dbReference type="Pfam" id="PF00089">
    <property type="entry name" value="Trypsin"/>
    <property type="match status" value="4"/>
</dbReference>
<evidence type="ECO:0000256" key="5">
    <source>
        <dbReference type="ARBA" id="ARBA00023145"/>
    </source>
</evidence>
<dbReference type="PROSITE" id="PS50240">
    <property type="entry name" value="TRYPSIN_DOM"/>
    <property type="match status" value="2"/>
</dbReference>
<dbReference type="PROSITE" id="PS00135">
    <property type="entry name" value="TRYPSIN_SER"/>
    <property type="match status" value="3"/>
</dbReference>
<dbReference type="PANTHER" id="PTHR24276:SF91">
    <property type="entry name" value="AT26814P-RELATED"/>
    <property type="match status" value="1"/>
</dbReference>
<protein>
    <recommendedName>
        <fullName evidence="10">Peptidase S1 domain-containing protein</fullName>
    </recommendedName>
</protein>
<reference evidence="11 12" key="1">
    <citation type="submission" date="2019-01" db="EMBL/GenBank/DDBJ databases">
        <authorList>
            <person name="Sayadi A."/>
        </authorList>
    </citation>
    <scope>NUCLEOTIDE SEQUENCE [LARGE SCALE GENOMIC DNA]</scope>
</reference>
<accession>A0A653CD96</accession>
<dbReference type="AlphaFoldDB" id="A0A653CD96"/>
<evidence type="ECO:0000256" key="1">
    <source>
        <dbReference type="ARBA" id="ARBA00022670"/>
    </source>
</evidence>
<evidence type="ECO:0000259" key="10">
    <source>
        <dbReference type="PROSITE" id="PS50240"/>
    </source>
</evidence>
<evidence type="ECO:0000256" key="9">
    <source>
        <dbReference type="SAM" id="SignalP"/>
    </source>
</evidence>
<feature type="domain" description="Peptidase S1" evidence="10">
    <location>
        <begin position="464"/>
        <end position="681"/>
    </location>
</feature>
<evidence type="ECO:0000256" key="8">
    <source>
        <dbReference type="RuleBase" id="RU363034"/>
    </source>
</evidence>
<feature type="domain" description="Peptidase S1" evidence="10">
    <location>
        <begin position="34"/>
        <end position="413"/>
    </location>
</feature>
<dbReference type="GO" id="GO:0004252">
    <property type="term" value="F:serine-type endopeptidase activity"/>
    <property type="evidence" value="ECO:0007669"/>
    <property type="project" value="InterPro"/>
</dbReference>
<dbReference type="Proteomes" id="UP000410492">
    <property type="component" value="Unassembled WGS sequence"/>
</dbReference>
<dbReference type="SUPFAM" id="SSF50494">
    <property type="entry name" value="Trypsin-like serine proteases"/>
    <property type="match status" value="3"/>
</dbReference>
<dbReference type="CDD" id="cd00190">
    <property type="entry name" value="Tryp_SPc"/>
    <property type="match status" value="3"/>
</dbReference>
<keyword evidence="6" id="KW-1015">Disulfide bond</keyword>
<dbReference type="Gene3D" id="2.40.10.10">
    <property type="entry name" value="Trypsin-like serine proteases"/>
    <property type="match status" value="4"/>
</dbReference>
<comment type="similarity">
    <text evidence="7">Belongs to the peptidase S1 family. CLIP subfamily.</text>
</comment>
<name>A0A653CD96_CALMS</name>
<dbReference type="InterPro" id="IPR050430">
    <property type="entry name" value="Peptidase_S1"/>
</dbReference>
<gene>
    <name evidence="11" type="ORF">CALMAC_LOCUS8072</name>
</gene>
<proteinExistence type="inferred from homology"/>
<evidence type="ECO:0000313" key="12">
    <source>
        <dbReference type="Proteomes" id="UP000410492"/>
    </source>
</evidence>
<keyword evidence="1 8" id="KW-0645">Protease</keyword>
<dbReference type="PROSITE" id="PS00134">
    <property type="entry name" value="TRYPSIN_HIS"/>
    <property type="match status" value="3"/>
</dbReference>
<evidence type="ECO:0000256" key="7">
    <source>
        <dbReference type="ARBA" id="ARBA00024195"/>
    </source>
</evidence>
<dbReference type="OrthoDB" id="10051896at2759"/>
<dbReference type="FunFam" id="2.40.10.10:FF:000077">
    <property type="entry name" value="Predicted protein"/>
    <property type="match status" value="1"/>
</dbReference>
<dbReference type="PANTHER" id="PTHR24276">
    <property type="entry name" value="POLYSERASE-RELATED"/>
    <property type="match status" value="1"/>
</dbReference>
<keyword evidence="4 8" id="KW-0720">Serine protease</keyword>
<dbReference type="InterPro" id="IPR001254">
    <property type="entry name" value="Trypsin_dom"/>
</dbReference>
<dbReference type="FunFam" id="2.40.10.10:FF:000068">
    <property type="entry name" value="transmembrane protease serine 2"/>
    <property type="match status" value="1"/>
</dbReference>
<feature type="chain" id="PRO_5024951118" description="Peptidase S1 domain-containing protein" evidence="9">
    <location>
        <begin position="18"/>
        <end position="682"/>
    </location>
</feature>